<gene>
    <name evidence="1" type="ORF">HRI_002220500</name>
</gene>
<evidence type="ECO:0000313" key="2">
    <source>
        <dbReference type="Proteomes" id="UP001165190"/>
    </source>
</evidence>
<reference evidence="1" key="1">
    <citation type="submission" date="2023-05" db="EMBL/GenBank/DDBJ databases">
        <title>Genome and transcriptome analyses reveal genes involved in the formation of fine ridges on petal epidermal cells in Hibiscus trionum.</title>
        <authorList>
            <person name="Koshimizu S."/>
            <person name="Masuda S."/>
            <person name="Ishii T."/>
            <person name="Shirasu K."/>
            <person name="Hoshino A."/>
            <person name="Arita M."/>
        </authorList>
    </citation>
    <scope>NUCLEOTIDE SEQUENCE</scope>
    <source>
        <strain evidence="1">Hamamatsu line</strain>
    </source>
</reference>
<dbReference type="PANTHER" id="PTHR11017:SF479">
    <property type="entry name" value="DISEASE RESISTANCE PROTEIN (TIR-NBS-LRR CLASS) FAMILY"/>
    <property type="match status" value="1"/>
</dbReference>
<dbReference type="PANTHER" id="PTHR11017">
    <property type="entry name" value="LEUCINE-RICH REPEAT-CONTAINING PROTEIN"/>
    <property type="match status" value="1"/>
</dbReference>
<dbReference type="EMBL" id="BSYR01000020">
    <property type="protein sequence ID" value="GMI85512.1"/>
    <property type="molecule type" value="Genomic_DNA"/>
</dbReference>
<evidence type="ECO:0000313" key="1">
    <source>
        <dbReference type="EMBL" id="GMI85512.1"/>
    </source>
</evidence>
<dbReference type="OrthoDB" id="1752253at2759"/>
<keyword evidence="2" id="KW-1185">Reference proteome</keyword>
<protein>
    <submittedName>
        <fullName evidence="1">Uncharacterized protein</fullName>
    </submittedName>
</protein>
<comment type="caution">
    <text evidence="1">The sequence shown here is derived from an EMBL/GenBank/DDBJ whole genome shotgun (WGS) entry which is preliminary data.</text>
</comment>
<dbReference type="Proteomes" id="UP001165190">
    <property type="component" value="Unassembled WGS sequence"/>
</dbReference>
<dbReference type="InterPro" id="IPR044974">
    <property type="entry name" value="Disease_R_plants"/>
</dbReference>
<dbReference type="GO" id="GO:0006952">
    <property type="term" value="P:defense response"/>
    <property type="evidence" value="ECO:0007669"/>
    <property type="project" value="InterPro"/>
</dbReference>
<accession>A0A9W7HYY5</accession>
<sequence>MHDMLEEMGKDIVRQGSRDPRKHSRLWSLKDVNQVLNYNKVNKSIEGIKLLTTRIGDLLLSRPSSFGNIFNLRYLHFRTGHFLEDEKLLESVPLPNELRYYFWMFYPFKYFSPSFKPKNLVVLKLQFGYMEQLWNDIIRILLI</sequence>
<proteinExistence type="predicted"/>
<dbReference type="AlphaFoldDB" id="A0A9W7HYY5"/>
<organism evidence="1 2">
    <name type="scientific">Hibiscus trionum</name>
    <name type="common">Flower of an hour</name>
    <dbReference type="NCBI Taxonomy" id="183268"/>
    <lineage>
        <taxon>Eukaryota</taxon>
        <taxon>Viridiplantae</taxon>
        <taxon>Streptophyta</taxon>
        <taxon>Embryophyta</taxon>
        <taxon>Tracheophyta</taxon>
        <taxon>Spermatophyta</taxon>
        <taxon>Magnoliopsida</taxon>
        <taxon>eudicotyledons</taxon>
        <taxon>Gunneridae</taxon>
        <taxon>Pentapetalae</taxon>
        <taxon>rosids</taxon>
        <taxon>malvids</taxon>
        <taxon>Malvales</taxon>
        <taxon>Malvaceae</taxon>
        <taxon>Malvoideae</taxon>
        <taxon>Hibiscus</taxon>
    </lineage>
</organism>
<name>A0A9W7HYY5_HIBTR</name>